<proteinExistence type="predicted"/>
<organism evidence="2 3">
    <name type="scientific">Sphagnurus paluster</name>
    <dbReference type="NCBI Taxonomy" id="117069"/>
    <lineage>
        <taxon>Eukaryota</taxon>
        <taxon>Fungi</taxon>
        <taxon>Dikarya</taxon>
        <taxon>Basidiomycota</taxon>
        <taxon>Agaricomycotina</taxon>
        <taxon>Agaricomycetes</taxon>
        <taxon>Agaricomycetidae</taxon>
        <taxon>Agaricales</taxon>
        <taxon>Tricholomatineae</taxon>
        <taxon>Lyophyllaceae</taxon>
        <taxon>Sphagnurus</taxon>
    </lineage>
</organism>
<evidence type="ECO:0000313" key="3">
    <source>
        <dbReference type="Proteomes" id="UP000717328"/>
    </source>
</evidence>
<evidence type="ECO:0000313" key="2">
    <source>
        <dbReference type="EMBL" id="KAG5650105.1"/>
    </source>
</evidence>
<comment type="caution">
    <text evidence="2">The sequence shown here is derived from an EMBL/GenBank/DDBJ whole genome shotgun (WGS) entry which is preliminary data.</text>
</comment>
<reference evidence="2" key="1">
    <citation type="submission" date="2021-02" db="EMBL/GenBank/DDBJ databases">
        <authorList>
            <person name="Nieuwenhuis M."/>
            <person name="Van De Peppel L.J.J."/>
        </authorList>
    </citation>
    <scope>NUCLEOTIDE SEQUENCE</scope>
    <source>
        <strain evidence="2">D49</strain>
    </source>
</reference>
<sequence>MDENQETAYVPHPSGTGANRPGLVPDANPMESPYYLLSPLETISESLDDYDFEYISIHDIIEAYSLLSRRIRSQACLILRAGEMFPALAPFKDHAGSLARALKRDIRRALADPSRDLQRSPALFSSYRTEVSMNDHDFQNIRNLSTLCHHSLRVVSDVFAFKSLYSLFPVQDIEDLLNDLLKIALTVTLPSHSTSKTWSLVFWTLQSQNLPSSMLSNKKGDIVTALRHALNGQKGLQAKIDGFKAIHSLLKSHIDHFSGPLTGFLPTILSNLIAEDAGCRIQAANALSGITLAKLHMLRSSQFPHESTSKDIHIFLKNQIPHVEYSQGELRLPILIAQGFSSSKRKDSIWAVVVIACLIVLSDHHLFLRKTLRFCFTSFKPAFNHRRREIRALHTPIWRCLLWSFSRVPFDHTWLQPEDPNISDENIGIRGRAFRTLKEDLSYGKGVSLVEILLVSSGVDDRVDASGANVARALLVVKSMILGEALSSSRDGLLVLHRLVSAIGTPNQGSTQSDDYSGCVHPSPDLFNGTLLDATSEAFKGSVRAIAEVKIDCIRQLSEQEIVEHWDILAESWIIAMDQALGDSTTPFSNELFDIWQSLLLVQADPTQQFGHLTASACFAGRVARIVNRFLVHPADLDQELQRLTAAKKLWSVMKNVFSASWLPAESILAAVLAINFTLQDDAVRSLWSHLCADLISTGIPTVMHVIFTRSERTEGREVTRQLWTVLAKTWQFSNEMVNWQQLTAFLSIPFK</sequence>
<keyword evidence="3" id="KW-1185">Reference proteome</keyword>
<dbReference type="Proteomes" id="UP000717328">
    <property type="component" value="Unassembled WGS sequence"/>
</dbReference>
<name>A0A9P7GIU4_9AGAR</name>
<dbReference type="EMBL" id="JABCKI010000555">
    <property type="protein sequence ID" value="KAG5650105.1"/>
    <property type="molecule type" value="Genomic_DNA"/>
</dbReference>
<dbReference type="OrthoDB" id="3259617at2759"/>
<protein>
    <submittedName>
        <fullName evidence="2">Uncharacterized protein</fullName>
    </submittedName>
</protein>
<evidence type="ECO:0000256" key="1">
    <source>
        <dbReference type="SAM" id="MobiDB-lite"/>
    </source>
</evidence>
<feature type="region of interest" description="Disordered" evidence="1">
    <location>
        <begin position="1"/>
        <end position="25"/>
    </location>
</feature>
<reference evidence="2" key="2">
    <citation type="submission" date="2021-10" db="EMBL/GenBank/DDBJ databases">
        <title>Phylogenomics reveals ancestral predisposition of the termite-cultivated fungus Termitomyces towards a domesticated lifestyle.</title>
        <authorList>
            <person name="Auxier B."/>
            <person name="Grum-Grzhimaylo A."/>
            <person name="Cardenas M.E."/>
            <person name="Lodge J.D."/>
            <person name="Laessoe T."/>
            <person name="Pedersen O."/>
            <person name="Smith M.E."/>
            <person name="Kuyper T.W."/>
            <person name="Franco-Molano E.A."/>
            <person name="Baroni T.J."/>
            <person name="Aanen D.K."/>
        </authorList>
    </citation>
    <scope>NUCLEOTIDE SEQUENCE</scope>
    <source>
        <strain evidence="2">D49</strain>
    </source>
</reference>
<accession>A0A9P7GIU4</accession>
<dbReference type="AlphaFoldDB" id="A0A9P7GIU4"/>
<gene>
    <name evidence="2" type="ORF">H0H81_000746</name>
</gene>